<dbReference type="Proteomes" id="UP000054560">
    <property type="component" value="Unassembled WGS sequence"/>
</dbReference>
<dbReference type="AlphaFoldDB" id="A0A0L0FRW8"/>
<dbReference type="OrthoDB" id="1854593at2759"/>
<name>A0A0L0FRW8_9EUKA</name>
<sequence length="384" mass="40921">MVRAEVQHSASDQSIGHFSDVAFGHDIPTYPVAVSVQSPAWLDMNVHVPSASKLVNRLWVLYSPCTLVTFSALPAVSHGAPASSDTDTHMVQAHADDCQYRIAHTLGVGVHARHPIHEQIERVTGTATHTRVSPGVHTVSPEVRVGMSVPDNVSAPVQPGVSGASVPVATIQAGTNRSHSSSQEVEGSDDMKRPLQNTHQEALADMLARVQKVFPSHDREVIMGDLRETMNVDATIENVITGALQFPPNAPTSTEPTGKHEMSYDRHTGSQLGTSSAATAAVDDSRGGYNGSESSTSVHTQNTVTQPHTQDVGAHTAQRTDVQPGACAVHLLASHTDRQFSDKMLAAYIDCGSDIPTAWSYDDSLSKKKLDLIVGARKSEASAN</sequence>
<feature type="region of interest" description="Disordered" evidence="1">
    <location>
        <begin position="243"/>
        <end position="318"/>
    </location>
</feature>
<reference evidence="3 4" key="1">
    <citation type="submission" date="2011-02" db="EMBL/GenBank/DDBJ databases">
        <title>The Genome Sequence of Sphaeroforma arctica JP610.</title>
        <authorList>
            <consortium name="The Broad Institute Genome Sequencing Platform"/>
            <person name="Russ C."/>
            <person name="Cuomo C."/>
            <person name="Young S.K."/>
            <person name="Zeng Q."/>
            <person name="Gargeya S."/>
            <person name="Alvarado L."/>
            <person name="Berlin A."/>
            <person name="Chapman S.B."/>
            <person name="Chen Z."/>
            <person name="Freedman E."/>
            <person name="Gellesch M."/>
            <person name="Goldberg J."/>
            <person name="Griggs A."/>
            <person name="Gujja S."/>
            <person name="Heilman E."/>
            <person name="Heiman D."/>
            <person name="Howarth C."/>
            <person name="Mehta T."/>
            <person name="Neiman D."/>
            <person name="Pearson M."/>
            <person name="Roberts A."/>
            <person name="Saif S."/>
            <person name="Shea T."/>
            <person name="Shenoy N."/>
            <person name="Sisk P."/>
            <person name="Stolte C."/>
            <person name="Sykes S."/>
            <person name="White J."/>
            <person name="Yandava C."/>
            <person name="Burger G."/>
            <person name="Gray M.W."/>
            <person name="Holland P.W.H."/>
            <person name="King N."/>
            <person name="Lang F.B.F."/>
            <person name="Roger A.J."/>
            <person name="Ruiz-Trillo I."/>
            <person name="Haas B."/>
            <person name="Nusbaum C."/>
            <person name="Birren B."/>
        </authorList>
    </citation>
    <scope>NUCLEOTIDE SEQUENCE [LARGE SCALE GENOMIC DNA]</scope>
    <source>
        <strain evidence="3 4">JP610</strain>
    </source>
</reference>
<protein>
    <recommendedName>
        <fullName evidence="2">CUE domain-containing protein</fullName>
    </recommendedName>
</protein>
<evidence type="ECO:0000256" key="1">
    <source>
        <dbReference type="SAM" id="MobiDB-lite"/>
    </source>
</evidence>
<gene>
    <name evidence="3" type="ORF">SARC_08286</name>
</gene>
<dbReference type="InterPro" id="IPR003892">
    <property type="entry name" value="CUE"/>
</dbReference>
<feature type="compositionally biased region" description="Polar residues" evidence="1">
    <location>
        <begin position="173"/>
        <end position="185"/>
    </location>
</feature>
<dbReference type="SMART" id="SM00546">
    <property type="entry name" value="CUE"/>
    <property type="match status" value="1"/>
</dbReference>
<feature type="region of interest" description="Disordered" evidence="1">
    <location>
        <begin position="173"/>
        <end position="192"/>
    </location>
</feature>
<dbReference type="PROSITE" id="PS51140">
    <property type="entry name" value="CUE"/>
    <property type="match status" value="1"/>
</dbReference>
<evidence type="ECO:0000313" key="3">
    <source>
        <dbReference type="EMBL" id="KNC79321.1"/>
    </source>
</evidence>
<evidence type="ECO:0000313" key="4">
    <source>
        <dbReference type="Proteomes" id="UP000054560"/>
    </source>
</evidence>
<feature type="domain" description="CUE" evidence="2">
    <location>
        <begin position="202"/>
        <end position="244"/>
    </location>
</feature>
<feature type="compositionally biased region" description="Polar residues" evidence="1">
    <location>
        <begin position="291"/>
        <end position="309"/>
    </location>
</feature>
<keyword evidence="4" id="KW-1185">Reference proteome</keyword>
<accession>A0A0L0FRW8</accession>
<dbReference type="GO" id="GO:0043130">
    <property type="term" value="F:ubiquitin binding"/>
    <property type="evidence" value="ECO:0007669"/>
    <property type="project" value="InterPro"/>
</dbReference>
<feature type="compositionally biased region" description="Basic and acidic residues" evidence="1">
    <location>
        <begin position="257"/>
        <end position="268"/>
    </location>
</feature>
<dbReference type="Pfam" id="PF02845">
    <property type="entry name" value="CUE"/>
    <property type="match status" value="1"/>
</dbReference>
<dbReference type="RefSeq" id="XP_014153223.1">
    <property type="nucleotide sequence ID" value="XM_014297748.1"/>
</dbReference>
<dbReference type="Gene3D" id="1.10.8.10">
    <property type="entry name" value="DNA helicase RuvA subunit, C-terminal domain"/>
    <property type="match status" value="1"/>
</dbReference>
<organism evidence="3 4">
    <name type="scientific">Sphaeroforma arctica JP610</name>
    <dbReference type="NCBI Taxonomy" id="667725"/>
    <lineage>
        <taxon>Eukaryota</taxon>
        <taxon>Ichthyosporea</taxon>
        <taxon>Ichthyophonida</taxon>
        <taxon>Sphaeroforma</taxon>
    </lineage>
</organism>
<evidence type="ECO:0000259" key="2">
    <source>
        <dbReference type="PROSITE" id="PS51140"/>
    </source>
</evidence>
<dbReference type="GeneID" id="25908790"/>
<proteinExistence type="predicted"/>
<dbReference type="EMBL" id="KQ242325">
    <property type="protein sequence ID" value="KNC79321.1"/>
    <property type="molecule type" value="Genomic_DNA"/>
</dbReference>